<dbReference type="RefSeq" id="WP_101517994.1">
    <property type="nucleotide sequence ID" value="NZ_PKUS01000010.1"/>
</dbReference>
<dbReference type="AlphaFoldDB" id="A0A2N5X3A6"/>
<feature type="transmembrane region" description="Helical" evidence="1">
    <location>
        <begin position="56"/>
        <end position="73"/>
    </location>
</feature>
<feature type="transmembrane region" description="Helical" evidence="1">
    <location>
        <begin position="6"/>
        <end position="24"/>
    </location>
</feature>
<gene>
    <name evidence="2" type="ORF">C0039_10215</name>
</gene>
<evidence type="ECO:0000256" key="1">
    <source>
        <dbReference type="SAM" id="Phobius"/>
    </source>
</evidence>
<organism evidence="2 3">
    <name type="scientific">Pseudohalioglobus lutimaris</name>
    <dbReference type="NCBI Taxonomy" id="1737061"/>
    <lineage>
        <taxon>Bacteria</taxon>
        <taxon>Pseudomonadati</taxon>
        <taxon>Pseudomonadota</taxon>
        <taxon>Gammaproteobacteria</taxon>
        <taxon>Cellvibrionales</taxon>
        <taxon>Halieaceae</taxon>
        <taxon>Pseudohalioglobus</taxon>
    </lineage>
</organism>
<evidence type="ECO:0000313" key="3">
    <source>
        <dbReference type="Proteomes" id="UP000235005"/>
    </source>
</evidence>
<keyword evidence="1" id="KW-1133">Transmembrane helix</keyword>
<reference evidence="2 3" key="1">
    <citation type="submission" date="2018-01" db="EMBL/GenBank/DDBJ databases">
        <title>The draft genome sequence of Halioglobus lutimaris HF004.</title>
        <authorList>
            <person name="Du Z.-J."/>
            <person name="Shi M.-J."/>
        </authorList>
    </citation>
    <scope>NUCLEOTIDE SEQUENCE [LARGE SCALE GENOMIC DNA]</scope>
    <source>
        <strain evidence="2 3">HF004</strain>
    </source>
</reference>
<feature type="transmembrane region" description="Helical" evidence="1">
    <location>
        <begin position="29"/>
        <end position="50"/>
    </location>
</feature>
<dbReference type="OrthoDB" id="6713087at2"/>
<keyword evidence="3" id="KW-1185">Reference proteome</keyword>
<evidence type="ECO:0000313" key="2">
    <source>
        <dbReference type="EMBL" id="PLW68986.1"/>
    </source>
</evidence>
<name>A0A2N5X3A6_9GAMM</name>
<dbReference type="Proteomes" id="UP000235005">
    <property type="component" value="Unassembled WGS sequence"/>
</dbReference>
<dbReference type="EMBL" id="PKUS01000010">
    <property type="protein sequence ID" value="PLW68986.1"/>
    <property type="molecule type" value="Genomic_DNA"/>
</dbReference>
<proteinExistence type="predicted"/>
<keyword evidence="1" id="KW-0812">Transmembrane</keyword>
<keyword evidence="1" id="KW-0472">Membrane</keyword>
<protein>
    <submittedName>
        <fullName evidence="2">Uncharacterized protein</fullName>
    </submittedName>
</protein>
<sequence>MEALSIVGLILFIVGGLGLLIAAFKTSILWGVGIIVIAPSALIYTVLHWGEAKNPFLLQLLGFVILFASTSGLQTL</sequence>
<accession>A0A2N5X3A6</accession>
<comment type="caution">
    <text evidence="2">The sequence shown here is derived from an EMBL/GenBank/DDBJ whole genome shotgun (WGS) entry which is preliminary data.</text>
</comment>